<keyword evidence="3" id="KW-1185">Reference proteome</keyword>
<evidence type="ECO:0000259" key="1">
    <source>
        <dbReference type="Pfam" id="PF08808"/>
    </source>
</evidence>
<dbReference type="EMBL" id="QRXJ01000027">
    <property type="protein sequence ID" value="RGT87060.1"/>
    <property type="molecule type" value="Genomic_DNA"/>
</dbReference>
<proteinExistence type="predicted"/>
<protein>
    <recommendedName>
        <fullName evidence="1">RES domain-containing protein</fullName>
    </recommendedName>
</protein>
<feature type="domain" description="RES" evidence="1">
    <location>
        <begin position="98"/>
        <end position="240"/>
    </location>
</feature>
<dbReference type="RefSeq" id="WP_117836300.1">
    <property type="nucleotide sequence ID" value="NZ_QRXJ01000027.1"/>
</dbReference>
<dbReference type="AlphaFoldDB" id="A0A3R5X5N5"/>
<sequence length="371" mass="43271">MSEANDIIKDFSEREFRSFGSTALFANLKWWANEENNQCNPETLDKALVILDDIILNEYKDDFLVKVVKGDVFYRARTVSIDDYGNIEKGVYSSKTRLHGYDWKESKEPPAKYAAAGRNSKQKERALYMASNEITACAEVRPPIRALVSIAKFTADKEMTILDFSKKQGYSKPLNIKDREYDIDTRKYISKVLSLFSVPVYNTEEYKITQKIISHYRKKGYYGVKYKSFYADGCNFTFFDEYINNFSWEDSRVVLNYATSNLFISLDQEEKCQDIDNIDNVKKEITSDLRNQMWKDIKNAWNFSLPIDEFKIAFSMHKSIVSGEHLTQKQLAEKENVDIKKVQLVQKKLKKAKKIKYVGVGKNGHWEWNDN</sequence>
<gene>
    <name evidence="2" type="ORF">DWX03_14840</name>
</gene>
<accession>A0A3R5X5N5</accession>
<dbReference type="InterPro" id="IPR014914">
    <property type="entry name" value="RES_dom"/>
</dbReference>
<dbReference type="Pfam" id="PF08808">
    <property type="entry name" value="RES"/>
    <property type="match status" value="1"/>
</dbReference>
<organism evidence="2 3">
    <name type="scientific">Coprococcus comes</name>
    <dbReference type="NCBI Taxonomy" id="410072"/>
    <lineage>
        <taxon>Bacteria</taxon>
        <taxon>Bacillati</taxon>
        <taxon>Bacillota</taxon>
        <taxon>Clostridia</taxon>
        <taxon>Lachnospirales</taxon>
        <taxon>Lachnospiraceae</taxon>
        <taxon>Coprococcus</taxon>
    </lineage>
</organism>
<evidence type="ECO:0000313" key="2">
    <source>
        <dbReference type="EMBL" id="RGT87060.1"/>
    </source>
</evidence>
<evidence type="ECO:0000313" key="3">
    <source>
        <dbReference type="Proteomes" id="UP000283360"/>
    </source>
</evidence>
<reference evidence="2 3" key="1">
    <citation type="submission" date="2018-08" db="EMBL/GenBank/DDBJ databases">
        <title>A genome reference for cultivated species of the human gut microbiota.</title>
        <authorList>
            <person name="Zou Y."/>
            <person name="Xue W."/>
            <person name="Luo G."/>
        </authorList>
    </citation>
    <scope>NUCLEOTIDE SEQUENCE [LARGE SCALE GENOMIC DNA]</scope>
    <source>
        <strain evidence="2 3">AF18-12LB</strain>
    </source>
</reference>
<name>A0A3R5X5N5_9FIRM</name>
<comment type="caution">
    <text evidence="2">The sequence shown here is derived from an EMBL/GenBank/DDBJ whole genome shotgun (WGS) entry which is preliminary data.</text>
</comment>
<dbReference type="Proteomes" id="UP000283360">
    <property type="component" value="Unassembled WGS sequence"/>
</dbReference>